<sequence length="351" mass="40578">MSVVNFSFIHHHSQLQSYIVTMTSDHLGNLPTRAARNTMESSHDSGSSGNPFDKNINEDENTQHPKSNFDPQQQASISLEEINPEDPTYRPPTLAEEKGNVQLFYEDQSLLPPQLRKQYMFLLASVVLNFDGDRVQPYAAYNERIRKKKGTYKLLKPTKALVVIELKRRDPYYKANAKNRKVSELLSMLSQIALTDPRDIAFVKYHERILRKLVGDRISTPTAPDINEIVQPPQTPELPNRPIQKDVYMGGVITKELKGVRASLDAIHALKQQELENMEQERASKQEERNRNTILNIKRRRDDLMRDRHRLPETASAEYISYLEDELQECNEEIKNLTESIKRARRKTDVV</sequence>
<evidence type="ECO:0000313" key="4">
    <source>
        <dbReference type="Proteomes" id="UP000693970"/>
    </source>
</evidence>
<evidence type="ECO:0000256" key="2">
    <source>
        <dbReference type="SAM" id="MobiDB-lite"/>
    </source>
</evidence>
<keyword evidence="4" id="KW-1185">Reference proteome</keyword>
<gene>
    <name evidence="3" type="ORF">IV203_019477</name>
</gene>
<accession>A0A9K3LZ73</accession>
<reference evidence="3" key="2">
    <citation type="submission" date="2021-04" db="EMBL/GenBank/DDBJ databases">
        <authorList>
            <person name="Podell S."/>
        </authorList>
    </citation>
    <scope>NUCLEOTIDE SEQUENCE</scope>
    <source>
        <strain evidence="3">Hildebrandi</strain>
    </source>
</reference>
<reference evidence="3" key="1">
    <citation type="journal article" date="2021" name="Sci. Rep.">
        <title>Diploid genomic architecture of Nitzschia inconspicua, an elite biomass production diatom.</title>
        <authorList>
            <person name="Oliver A."/>
            <person name="Podell S."/>
            <person name="Pinowska A."/>
            <person name="Traller J.C."/>
            <person name="Smith S.R."/>
            <person name="McClure R."/>
            <person name="Beliaev A."/>
            <person name="Bohutskyi P."/>
            <person name="Hill E.A."/>
            <person name="Rabines A."/>
            <person name="Zheng H."/>
            <person name="Allen L.Z."/>
            <person name="Kuo A."/>
            <person name="Grigoriev I.V."/>
            <person name="Allen A.E."/>
            <person name="Hazlebeck D."/>
            <person name="Allen E.E."/>
        </authorList>
    </citation>
    <scope>NUCLEOTIDE SEQUENCE</scope>
    <source>
        <strain evidence="3">Hildebrandi</strain>
    </source>
</reference>
<protein>
    <submittedName>
        <fullName evidence="3">Uncharacterized protein</fullName>
    </submittedName>
</protein>
<dbReference type="EMBL" id="JAGRRH010000004">
    <property type="protein sequence ID" value="KAG7370907.1"/>
    <property type="molecule type" value="Genomic_DNA"/>
</dbReference>
<keyword evidence="1" id="KW-0175">Coiled coil</keyword>
<feature type="coiled-coil region" evidence="1">
    <location>
        <begin position="320"/>
        <end position="347"/>
    </location>
</feature>
<feature type="region of interest" description="Disordered" evidence="2">
    <location>
        <begin position="36"/>
        <end position="70"/>
    </location>
</feature>
<feature type="compositionally biased region" description="Polar residues" evidence="2">
    <location>
        <begin position="38"/>
        <end position="50"/>
    </location>
</feature>
<evidence type="ECO:0000313" key="3">
    <source>
        <dbReference type="EMBL" id="KAG7370907.1"/>
    </source>
</evidence>
<name>A0A9K3LZ73_9STRA</name>
<comment type="caution">
    <text evidence="3">The sequence shown here is derived from an EMBL/GenBank/DDBJ whole genome shotgun (WGS) entry which is preliminary data.</text>
</comment>
<dbReference type="AlphaFoldDB" id="A0A9K3LZ73"/>
<feature type="coiled-coil region" evidence="1">
    <location>
        <begin position="261"/>
        <end position="295"/>
    </location>
</feature>
<dbReference type="Proteomes" id="UP000693970">
    <property type="component" value="Unassembled WGS sequence"/>
</dbReference>
<organism evidence="3 4">
    <name type="scientific">Nitzschia inconspicua</name>
    <dbReference type="NCBI Taxonomy" id="303405"/>
    <lineage>
        <taxon>Eukaryota</taxon>
        <taxon>Sar</taxon>
        <taxon>Stramenopiles</taxon>
        <taxon>Ochrophyta</taxon>
        <taxon>Bacillariophyta</taxon>
        <taxon>Bacillariophyceae</taxon>
        <taxon>Bacillariophycidae</taxon>
        <taxon>Bacillariales</taxon>
        <taxon>Bacillariaceae</taxon>
        <taxon>Nitzschia</taxon>
    </lineage>
</organism>
<evidence type="ECO:0000256" key="1">
    <source>
        <dbReference type="SAM" id="Coils"/>
    </source>
</evidence>
<proteinExistence type="predicted"/>